<evidence type="ECO:0000313" key="1">
    <source>
        <dbReference type="EMBL" id="JAD98141.1"/>
    </source>
</evidence>
<protein>
    <submittedName>
        <fullName evidence="1">Uncharacterized protein</fullName>
    </submittedName>
</protein>
<organism evidence="1">
    <name type="scientific">Arundo donax</name>
    <name type="common">Giant reed</name>
    <name type="synonym">Donax arundinaceus</name>
    <dbReference type="NCBI Taxonomy" id="35708"/>
    <lineage>
        <taxon>Eukaryota</taxon>
        <taxon>Viridiplantae</taxon>
        <taxon>Streptophyta</taxon>
        <taxon>Embryophyta</taxon>
        <taxon>Tracheophyta</taxon>
        <taxon>Spermatophyta</taxon>
        <taxon>Magnoliopsida</taxon>
        <taxon>Liliopsida</taxon>
        <taxon>Poales</taxon>
        <taxon>Poaceae</taxon>
        <taxon>PACMAD clade</taxon>
        <taxon>Arundinoideae</taxon>
        <taxon>Arundineae</taxon>
        <taxon>Arundo</taxon>
    </lineage>
</organism>
<dbReference type="AlphaFoldDB" id="A0A0A9EDM0"/>
<sequence length="39" mass="4361">MDNGVPNPILVPSEYGEPIISTVFDMPIFDKRLEMAPNI</sequence>
<reference evidence="1" key="2">
    <citation type="journal article" date="2015" name="Data Brief">
        <title>Shoot transcriptome of the giant reed, Arundo donax.</title>
        <authorList>
            <person name="Barrero R.A."/>
            <person name="Guerrero F.D."/>
            <person name="Moolhuijzen P."/>
            <person name="Goolsby J.A."/>
            <person name="Tidwell J."/>
            <person name="Bellgard S.E."/>
            <person name="Bellgard M.I."/>
        </authorList>
    </citation>
    <scope>NUCLEOTIDE SEQUENCE</scope>
    <source>
        <tissue evidence="1">Shoot tissue taken approximately 20 cm above the soil surface</tissue>
    </source>
</reference>
<reference evidence="1" key="1">
    <citation type="submission" date="2014-09" db="EMBL/GenBank/DDBJ databases">
        <authorList>
            <person name="Magalhaes I.L.F."/>
            <person name="Oliveira U."/>
            <person name="Santos F.R."/>
            <person name="Vidigal T.H.D.A."/>
            <person name="Brescovit A.D."/>
            <person name="Santos A.J."/>
        </authorList>
    </citation>
    <scope>NUCLEOTIDE SEQUENCE</scope>
    <source>
        <tissue evidence="1">Shoot tissue taken approximately 20 cm above the soil surface</tissue>
    </source>
</reference>
<dbReference type="EMBL" id="GBRH01199754">
    <property type="protein sequence ID" value="JAD98141.1"/>
    <property type="molecule type" value="Transcribed_RNA"/>
</dbReference>
<accession>A0A0A9EDM0</accession>
<name>A0A0A9EDM0_ARUDO</name>
<proteinExistence type="predicted"/>